<feature type="compositionally biased region" description="Polar residues" evidence="1">
    <location>
        <begin position="45"/>
        <end position="58"/>
    </location>
</feature>
<reference evidence="2 3" key="1">
    <citation type="journal article" date="2014" name="Agronomy (Basel)">
        <title>A Draft Genome Sequence for Ensete ventricosum, the Drought-Tolerant Tree Against Hunger.</title>
        <authorList>
            <person name="Harrison J."/>
            <person name="Moore K.A."/>
            <person name="Paszkiewicz K."/>
            <person name="Jones T."/>
            <person name="Grant M."/>
            <person name="Ambacheew D."/>
            <person name="Muzemil S."/>
            <person name="Studholme D.J."/>
        </authorList>
    </citation>
    <scope>NUCLEOTIDE SEQUENCE [LARGE SCALE GENOMIC DNA]</scope>
</reference>
<comment type="caution">
    <text evidence="2">The sequence shown here is derived from an EMBL/GenBank/DDBJ whole genome shotgun (WGS) entry which is preliminary data.</text>
</comment>
<evidence type="ECO:0000313" key="2">
    <source>
        <dbReference type="EMBL" id="RRT44238.1"/>
    </source>
</evidence>
<dbReference type="Proteomes" id="UP000287651">
    <property type="component" value="Unassembled WGS sequence"/>
</dbReference>
<sequence>MVNIDLIVTSSCPRRTDRHVLAPPDNWLANVTDPTRGSRPDAVLTRQTRGQTASTGQASDFPLTLFTLEGGPMSQERPFGNSGAEHHPEPNHPKPTEEVTAAAPIPNHFWRMMTDPGFSSPASNPAPFVVTAEAFLDLTSQVQALA</sequence>
<name>A0A426XXF2_ENSVE</name>
<protein>
    <submittedName>
        <fullName evidence="2">Uncharacterized protein</fullName>
    </submittedName>
</protein>
<feature type="compositionally biased region" description="Basic and acidic residues" evidence="1">
    <location>
        <begin position="84"/>
        <end position="97"/>
    </location>
</feature>
<evidence type="ECO:0000256" key="1">
    <source>
        <dbReference type="SAM" id="MobiDB-lite"/>
    </source>
</evidence>
<feature type="non-terminal residue" evidence="2">
    <location>
        <position position="146"/>
    </location>
</feature>
<dbReference type="EMBL" id="AMZH03016596">
    <property type="protein sequence ID" value="RRT44238.1"/>
    <property type="molecule type" value="Genomic_DNA"/>
</dbReference>
<proteinExistence type="predicted"/>
<evidence type="ECO:0000313" key="3">
    <source>
        <dbReference type="Proteomes" id="UP000287651"/>
    </source>
</evidence>
<dbReference type="AlphaFoldDB" id="A0A426XXF2"/>
<gene>
    <name evidence="2" type="ORF">B296_00055844</name>
</gene>
<organism evidence="2 3">
    <name type="scientific">Ensete ventricosum</name>
    <name type="common">Abyssinian banana</name>
    <name type="synonym">Musa ensete</name>
    <dbReference type="NCBI Taxonomy" id="4639"/>
    <lineage>
        <taxon>Eukaryota</taxon>
        <taxon>Viridiplantae</taxon>
        <taxon>Streptophyta</taxon>
        <taxon>Embryophyta</taxon>
        <taxon>Tracheophyta</taxon>
        <taxon>Spermatophyta</taxon>
        <taxon>Magnoliopsida</taxon>
        <taxon>Liliopsida</taxon>
        <taxon>Zingiberales</taxon>
        <taxon>Musaceae</taxon>
        <taxon>Ensete</taxon>
    </lineage>
</organism>
<feature type="region of interest" description="Disordered" evidence="1">
    <location>
        <begin position="31"/>
        <end position="98"/>
    </location>
</feature>
<accession>A0A426XXF2</accession>